<name>A0A1I7XLR0_HETBA</name>
<dbReference type="InterPro" id="IPR011993">
    <property type="entry name" value="PH-like_dom_sf"/>
</dbReference>
<accession>A0A1I7XLR0</accession>
<proteinExistence type="predicted"/>
<evidence type="ECO:0000313" key="3">
    <source>
        <dbReference type="WBParaSite" id="Hba_18244"/>
    </source>
</evidence>
<reference evidence="3" key="1">
    <citation type="submission" date="2016-11" db="UniProtKB">
        <authorList>
            <consortium name="WormBaseParasite"/>
        </authorList>
    </citation>
    <scope>IDENTIFICATION</scope>
</reference>
<feature type="compositionally biased region" description="Basic and acidic residues" evidence="1">
    <location>
        <begin position="1"/>
        <end position="26"/>
    </location>
</feature>
<feature type="region of interest" description="Disordered" evidence="1">
    <location>
        <begin position="1"/>
        <end position="30"/>
    </location>
</feature>
<dbReference type="Gene3D" id="2.30.29.30">
    <property type="entry name" value="Pleckstrin-homology domain (PH domain)/Phosphotyrosine-binding domain (PTB)"/>
    <property type="match status" value="1"/>
</dbReference>
<evidence type="ECO:0000256" key="1">
    <source>
        <dbReference type="SAM" id="MobiDB-lite"/>
    </source>
</evidence>
<dbReference type="Proteomes" id="UP000095283">
    <property type="component" value="Unplaced"/>
</dbReference>
<dbReference type="SUPFAM" id="SSF50729">
    <property type="entry name" value="PH domain-like"/>
    <property type="match status" value="1"/>
</dbReference>
<sequence length="142" mass="16371">MMDNHSRIVDRQIPKSDYESGRDTLDSRGGNVELREPVKTVKCGNMERLEAVEQAILRKREWTVNFMYLTSAHLILYKDEKSAEKYGNHYAAPLGVCDLKGANVSWITGDKKKRKVIQVLRFVDVIYDILDLLFHCTVINLI</sequence>
<dbReference type="WBParaSite" id="Hba_18244">
    <property type="protein sequence ID" value="Hba_18244"/>
    <property type="gene ID" value="Hba_18244"/>
</dbReference>
<organism evidence="2 3">
    <name type="scientific">Heterorhabditis bacteriophora</name>
    <name type="common">Entomopathogenic nematode worm</name>
    <dbReference type="NCBI Taxonomy" id="37862"/>
    <lineage>
        <taxon>Eukaryota</taxon>
        <taxon>Metazoa</taxon>
        <taxon>Ecdysozoa</taxon>
        <taxon>Nematoda</taxon>
        <taxon>Chromadorea</taxon>
        <taxon>Rhabditida</taxon>
        <taxon>Rhabditina</taxon>
        <taxon>Rhabditomorpha</taxon>
        <taxon>Strongyloidea</taxon>
        <taxon>Heterorhabditidae</taxon>
        <taxon>Heterorhabditis</taxon>
    </lineage>
</organism>
<dbReference type="AlphaFoldDB" id="A0A1I7XLR0"/>
<protein>
    <submittedName>
        <fullName evidence="3">Adenine glycosylase</fullName>
    </submittedName>
</protein>
<keyword evidence="2" id="KW-1185">Reference proteome</keyword>
<evidence type="ECO:0000313" key="2">
    <source>
        <dbReference type="Proteomes" id="UP000095283"/>
    </source>
</evidence>